<dbReference type="EMBL" id="RJVQ01000003">
    <property type="protein sequence ID" value="RQW63399.1"/>
    <property type="molecule type" value="Genomic_DNA"/>
</dbReference>
<dbReference type="SUPFAM" id="SSF81901">
    <property type="entry name" value="HCP-like"/>
    <property type="match status" value="1"/>
</dbReference>
<proteinExistence type="predicted"/>
<gene>
    <name evidence="5" type="ORF">EES38_09120</name>
</gene>
<reference evidence="5 6" key="1">
    <citation type="submission" date="2018-11" db="EMBL/GenBank/DDBJ databases">
        <title>Vibrio LJC006 sp. nov., isolated from seawater during the bloom of the enteromorpha.</title>
        <authorList>
            <person name="Liang J."/>
        </authorList>
    </citation>
    <scope>NUCLEOTIDE SEQUENCE [LARGE SCALE GENOMIC DNA]</scope>
    <source>
        <strain evidence="5 6">LJC006</strain>
    </source>
</reference>
<dbReference type="SUPFAM" id="SSF46565">
    <property type="entry name" value="Chaperone J-domain"/>
    <property type="match status" value="1"/>
</dbReference>
<evidence type="ECO:0000259" key="4">
    <source>
        <dbReference type="SMART" id="SM00271"/>
    </source>
</evidence>
<feature type="signal peptide" evidence="3">
    <location>
        <begin position="1"/>
        <end position="21"/>
    </location>
</feature>
<dbReference type="OrthoDB" id="5906522at2"/>
<evidence type="ECO:0000313" key="5">
    <source>
        <dbReference type="EMBL" id="RQW63399.1"/>
    </source>
</evidence>
<dbReference type="Pfam" id="PF08238">
    <property type="entry name" value="Sel1"/>
    <property type="match status" value="2"/>
</dbReference>
<dbReference type="InterPro" id="IPR001623">
    <property type="entry name" value="DnaJ_domain"/>
</dbReference>
<dbReference type="AlphaFoldDB" id="A0A3N9TGU2"/>
<dbReference type="Proteomes" id="UP000281112">
    <property type="component" value="Unassembled WGS sequence"/>
</dbReference>
<evidence type="ECO:0000313" key="6">
    <source>
        <dbReference type="Proteomes" id="UP000281112"/>
    </source>
</evidence>
<dbReference type="Gene3D" id="1.25.40.10">
    <property type="entry name" value="Tetratricopeptide repeat domain"/>
    <property type="match status" value="1"/>
</dbReference>
<evidence type="ECO:0000256" key="2">
    <source>
        <dbReference type="SAM" id="Phobius"/>
    </source>
</evidence>
<name>A0A3N9TGU2_9VIBR</name>
<feature type="transmembrane region" description="Helical" evidence="2">
    <location>
        <begin position="195"/>
        <end position="212"/>
    </location>
</feature>
<dbReference type="InterPro" id="IPR036869">
    <property type="entry name" value="J_dom_sf"/>
</dbReference>
<keyword evidence="1" id="KW-0143">Chaperone</keyword>
<keyword evidence="6" id="KW-1185">Reference proteome</keyword>
<organism evidence="5 6">
    <name type="scientific">Vibrio viridaestus</name>
    <dbReference type="NCBI Taxonomy" id="2487322"/>
    <lineage>
        <taxon>Bacteria</taxon>
        <taxon>Pseudomonadati</taxon>
        <taxon>Pseudomonadota</taxon>
        <taxon>Gammaproteobacteria</taxon>
        <taxon>Vibrionales</taxon>
        <taxon>Vibrionaceae</taxon>
        <taxon>Vibrio</taxon>
    </lineage>
</organism>
<accession>A0A3N9TGU2</accession>
<dbReference type="CDD" id="cd06257">
    <property type="entry name" value="DnaJ"/>
    <property type="match status" value="1"/>
</dbReference>
<dbReference type="RefSeq" id="WP_124936863.1">
    <property type="nucleotide sequence ID" value="NZ_RJVQ01000003.1"/>
</dbReference>
<comment type="caution">
    <text evidence="5">The sequence shown here is derived from an EMBL/GenBank/DDBJ whole genome shotgun (WGS) entry which is preliminary data.</text>
</comment>
<dbReference type="Gene3D" id="1.10.287.110">
    <property type="entry name" value="DnaJ domain"/>
    <property type="match status" value="1"/>
</dbReference>
<keyword evidence="2" id="KW-1133">Transmembrane helix</keyword>
<sequence length="326" mass="37254">MKYFLAIVTLLITFSSLSASFEETLQKARVNDAKAQYDVASHYLLLQPETNENKSLALYWFETAAQNGYEPAQEFLSREYLSGTLGKKDDNLAIYWLTFLAIKGNTDAKLSLADYFKNTRDVPDLTEVWLKLAAADNDKGEAAYSNYLQNKFNQSRQNQLNDTQQLEGVIDSSTSNGLSIDTESYHTGRTVSDNGIFWIIFAIPLTLIVYILHLRRKLKSSKSDKKSVDSERNQERTAATIKIQKQKQQITLLFNELKRAKEKEEDQKLLLACAIFGFSPSSIPDKQHIKLRYKQLSKIYHPDMKGSDDEMKRLNQALKIILAQKN</sequence>
<keyword evidence="2" id="KW-0472">Membrane</keyword>
<dbReference type="SMART" id="SM00671">
    <property type="entry name" value="SEL1"/>
    <property type="match status" value="2"/>
</dbReference>
<evidence type="ECO:0000256" key="3">
    <source>
        <dbReference type="SAM" id="SignalP"/>
    </source>
</evidence>
<dbReference type="SMART" id="SM00271">
    <property type="entry name" value="DnaJ"/>
    <property type="match status" value="1"/>
</dbReference>
<dbReference type="InterPro" id="IPR006597">
    <property type="entry name" value="Sel1-like"/>
</dbReference>
<keyword evidence="2" id="KW-0812">Transmembrane</keyword>
<protein>
    <submittedName>
        <fullName evidence="5">J domain-containing protein</fullName>
    </submittedName>
</protein>
<dbReference type="InterPro" id="IPR011990">
    <property type="entry name" value="TPR-like_helical_dom_sf"/>
</dbReference>
<evidence type="ECO:0000256" key="1">
    <source>
        <dbReference type="ARBA" id="ARBA00023186"/>
    </source>
</evidence>
<feature type="domain" description="J" evidence="4">
    <location>
        <begin position="270"/>
        <end position="326"/>
    </location>
</feature>
<keyword evidence="3" id="KW-0732">Signal</keyword>
<feature type="chain" id="PRO_5017974234" evidence="3">
    <location>
        <begin position="22"/>
        <end position="326"/>
    </location>
</feature>